<dbReference type="InterPro" id="IPR036291">
    <property type="entry name" value="NAD(P)-bd_dom_sf"/>
</dbReference>
<sequence length="332" mass="33916">MKAVFNTARGTARDTLVLKETDTPAPGPGEVLVAMRASGVNPSDVKLRSGAQGPMIAEQVLVHNDGAGVIEAVGDGVGPARIGQRVWLYNVNRSVDGLGQGPLGTAAQYAIVPAHLAVELPEAASFEAGACIGVPAMTAHRALMWAGAVAGKTVLVTGGAGAVGHSAIQIAKAKGARVIATVSSEAKAEIARDAGADEVLNYKNAPLADQLTQLLGAGGIDHVVDVDIAAHMEIYPQILKLNGSVGAYASASDLTPALPFYPLAFRNIQIQPVFVYSMSDAAKAEAVADINALLSAGQLAPRIDRSFALEDIAAAHEAVEAGTLVGNAILKI</sequence>
<gene>
    <name evidence="3" type="ORF">K529_002710</name>
</gene>
<dbReference type="InterPro" id="IPR013149">
    <property type="entry name" value="ADH-like_C"/>
</dbReference>
<dbReference type="InterPro" id="IPR020843">
    <property type="entry name" value="ER"/>
</dbReference>
<dbReference type="STRING" id="1265309.K529_002710"/>
<dbReference type="InterPro" id="IPR051603">
    <property type="entry name" value="Zinc-ADH_QOR/CCCR"/>
</dbReference>
<dbReference type="SUPFAM" id="SSF50129">
    <property type="entry name" value="GroES-like"/>
    <property type="match status" value="1"/>
</dbReference>
<dbReference type="OrthoDB" id="7355832at2"/>
<dbReference type="EMBL" id="CP015230">
    <property type="protein sequence ID" value="ANP39668.1"/>
    <property type="molecule type" value="Genomic_DNA"/>
</dbReference>
<proteinExistence type="predicted"/>
<reference evidence="3 4" key="1">
    <citation type="journal article" date="2016" name="ISME J.">
        <title>Global occurrence and heterogeneity of the Roseobacter-clade species Ruegeria mobilis.</title>
        <authorList>
            <person name="Sonnenschein E."/>
            <person name="Gram L."/>
        </authorList>
    </citation>
    <scope>NUCLEOTIDE SEQUENCE [LARGE SCALE GENOMIC DNA]</scope>
    <source>
        <strain evidence="3 4">F1926</strain>
    </source>
</reference>
<dbReference type="KEGG" id="rmb:K529_002710"/>
<name>A0A1B0ZZJ0_9RHOB</name>
<evidence type="ECO:0000256" key="1">
    <source>
        <dbReference type="ARBA" id="ARBA00022857"/>
    </source>
</evidence>
<keyword evidence="1" id="KW-0521">NADP</keyword>
<dbReference type="PANTHER" id="PTHR44154">
    <property type="entry name" value="QUINONE OXIDOREDUCTASE"/>
    <property type="match status" value="1"/>
</dbReference>
<dbReference type="GO" id="GO:0016491">
    <property type="term" value="F:oxidoreductase activity"/>
    <property type="evidence" value="ECO:0007669"/>
    <property type="project" value="InterPro"/>
</dbReference>
<dbReference type="Pfam" id="PF08240">
    <property type="entry name" value="ADH_N"/>
    <property type="match status" value="1"/>
</dbReference>
<protein>
    <submittedName>
        <fullName evidence="3">Zinc-binding alcohol dehydrogenase</fullName>
    </submittedName>
</protein>
<dbReference type="Proteomes" id="UP000013243">
    <property type="component" value="Chromosome"/>
</dbReference>
<evidence type="ECO:0000313" key="4">
    <source>
        <dbReference type="Proteomes" id="UP000013243"/>
    </source>
</evidence>
<accession>A0A1B0ZZJ0</accession>
<dbReference type="PANTHER" id="PTHR44154:SF1">
    <property type="entry name" value="QUINONE OXIDOREDUCTASE"/>
    <property type="match status" value="1"/>
</dbReference>
<dbReference type="InterPro" id="IPR013154">
    <property type="entry name" value="ADH-like_N"/>
</dbReference>
<organism evidence="3 4">
    <name type="scientific">Tritonibacter mobilis F1926</name>
    <dbReference type="NCBI Taxonomy" id="1265309"/>
    <lineage>
        <taxon>Bacteria</taxon>
        <taxon>Pseudomonadati</taxon>
        <taxon>Pseudomonadota</taxon>
        <taxon>Alphaproteobacteria</taxon>
        <taxon>Rhodobacterales</taxon>
        <taxon>Paracoccaceae</taxon>
        <taxon>Tritonibacter</taxon>
    </lineage>
</organism>
<dbReference type="SUPFAM" id="SSF51735">
    <property type="entry name" value="NAD(P)-binding Rossmann-fold domains"/>
    <property type="match status" value="1"/>
</dbReference>
<dbReference type="SMART" id="SM00829">
    <property type="entry name" value="PKS_ER"/>
    <property type="match status" value="1"/>
</dbReference>
<dbReference type="CDD" id="cd08253">
    <property type="entry name" value="zeta_crystallin"/>
    <property type="match status" value="1"/>
</dbReference>
<dbReference type="GeneID" id="28248708"/>
<dbReference type="Gene3D" id="3.40.50.720">
    <property type="entry name" value="NAD(P)-binding Rossmann-like Domain"/>
    <property type="match status" value="1"/>
</dbReference>
<dbReference type="RefSeq" id="WP_046002383.1">
    <property type="nucleotide sequence ID" value="NZ_CP015230.1"/>
</dbReference>
<evidence type="ECO:0000259" key="2">
    <source>
        <dbReference type="SMART" id="SM00829"/>
    </source>
</evidence>
<dbReference type="Pfam" id="PF00107">
    <property type="entry name" value="ADH_zinc_N"/>
    <property type="match status" value="1"/>
</dbReference>
<evidence type="ECO:0000313" key="3">
    <source>
        <dbReference type="EMBL" id="ANP39668.1"/>
    </source>
</evidence>
<dbReference type="InterPro" id="IPR011032">
    <property type="entry name" value="GroES-like_sf"/>
</dbReference>
<dbReference type="AlphaFoldDB" id="A0A1B0ZZJ0"/>
<feature type="domain" description="Enoyl reductase (ER)" evidence="2">
    <location>
        <begin position="11"/>
        <end position="330"/>
    </location>
</feature>
<dbReference type="Gene3D" id="3.90.180.10">
    <property type="entry name" value="Medium-chain alcohol dehydrogenases, catalytic domain"/>
    <property type="match status" value="1"/>
</dbReference>